<dbReference type="SFLD" id="SFLDS00003">
    <property type="entry name" value="Haloacid_Dehalogenase"/>
    <property type="match status" value="1"/>
</dbReference>
<dbReference type="InterPro" id="IPR023943">
    <property type="entry name" value="Enolase-ppase_E1"/>
</dbReference>
<dbReference type="SFLD" id="SFLDF00044">
    <property type="entry name" value="enolase-phosphatase"/>
    <property type="match status" value="1"/>
</dbReference>
<evidence type="ECO:0000256" key="4">
    <source>
        <dbReference type="HAMAP-Rule" id="MF_01681"/>
    </source>
</evidence>
<protein>
    <recommendedName>
        <fullName evidence="4">Enolase-phosphatase E1</fullName>
        <ecNumber evidence="4">3.1.3.77</ecNumber>
    </recommendedName>
    <alternativeName>
        <fullName evidence="4">2,3-diketo-5-methylthio-1-phosphopentane phosphatase</fullName>
    </alternativeName>
</protein>
<evidence type="ECO:0000313" key="6">
    <source>
        <dbReference type="Proteomes" id="UP000319931"/>
    </source>
</evidence>
<comment type="catalytic activity">
    <reaction evidence="4">
        <text>5-methylsulfanyl-2,3-dioxopentyl phosphate + H2O = 1,2-dihydroxy-5-(methylsulfanyl)pent-1-en-3-one + phosphate</text>
        <dbReference type="Rhea" id="RHEA:21700"/>
        <dbReference type="ChEBI" id="CHEBI:15377"/>
        <dbReference type="ChEBI" id="CHEBI:43474"/>
        <dbReference type="ChEBI" id="CHEBI:49252"/>
        <dbReference type="ChEBI" id="CHEBI:58828"/>
        <dbReference type="EC" id="3.1.3.77"/>
    </reaction>
</comment>
<dbReference type="UniPathway" id="UPA00904">
    <property type="reaction ID" value="UER00876"/>
</dbReference>
<evidence type="ECO:0000313" key="5">
    <source>
        <dbReference type="EMBL" id="TPG49698.1"/>
    </source>
</evidence>
<comment type="pathway">
    <text evidence="4">Amino-acid biosynthesis; L-methionine biosynthesis via salvage pathway; L-methionine from S-methyl-5-thio-alpha-D-ribose 1-phosphate: step 3/6.</text>
</comment>
<dbReference type="CDD" id="cd01629">
    <property type="entry name" value="HAD_EP"/>
    <property type="match status" value="1"/>
</dbReference>
<dbReference type="GO" id="GO:0043874">
    <property type="term" value="F:acireductone synthase activity"/>
    <property type="evidence" value="ECO:0007669"/>
    <property type="project" value="UniProtKB-EC"/>
</dbReference>
<comment type="subunit">
    <text evidence="4">Monomer.</text>
</comment>
<evidence type="ECO:0000256" key="3">
    <source>
        <dbReference type="ARBA" id="ARBA00023167"/>
    </source>
</evidence>
<keyword evidence="4" id="KW-0460">Magnesium</keyword>
<keyword evidence="6" id="KW-1185">Reference proteome</keyword>
<dbReference type="GO" id="GO:0043715">
    <property type="term" value="F:2,3-diketo-5-methylthiopentyl-1-phosphate enolase activity"/>
    <property type="evidence" value="ECO:0007669"/>
    <property type="project" value="UniProtKB-UniRule"/>
</dbReference>
<dbReference type="EC" id="3.1.3.77" evidence="4"/>
<dbReference type="NCBIfam" id="TIGR01549">
    <property type="entry name" value="HAD-SF-IA-v1"/>
    <property type="match status" value="1"/>
</dbReference>
<keyword evidence="3 4" id="KW-0486">Methionine biosynthesis</keyword>
<dbReference type="InterPro" id="IPR036412">
    <property type="entry name" value="HAD-like_sf"/>
</dbReference>
<comment type="cofactor">
    <cofactor evidence="4">
        <name>Mg(2+)</name>
        <dbReference type="ChEBI" id="CHEBI:18420"/>
    </cofactor>
    <text evidence="4">Binds 1 Mg(2+) ion per subunit.</text>
</comment>
<proteinExistence type="inferred from homology"/>
<dbReference type="AlphaFoldDB" id="A0A502FJP1"/>
<keyword evidence="1 4" id="KW-0028">Amino-acid biosynthesis</keyword>
<evidence type="ECO:0000256" key="2">
    <source>
        <dbReference type="ARBA" id="ARBA00022801"/>
    </source>
</evidence>
<dbReference type="Gene3D" id="1.10.720.60">
    <property type="match status" value="1"/>
</dbReference>
<dbReference type="SFLD" id="SFLDG01129">
    <property type="entry name" value="C1.5:_HAD__Beta-PGM__Phosphata"/>
    <property type="match status" value="1"/>
</dbReference>
<keyword evidence="4" id="KW-0479">Metal-binding</keyword>
<name>A0A502FJP1_9SPHN</name>
<keyword evidence="2 4" id="KW-0378">Hydrolase</keyword>
<dbReference type="Pfam" id="PF00702">
    <property type="entry name" value="Hydrolase"/>
    <property type="match status" value="1"/>
</dbReference>
<dbReference type="SUPFAM" id="SSF56784">
    <property type="entry name" value="HAD-like"/>
    <property type="match status" value="1"/>
</dbReference>
<dbReference type="InterPro" id="IPR006439">
    <property type="entry name" value="HAD-SF_hydro_IA"/>
</dbReference>
<dbReference type="EMBL" id="RCZC01000006">
    <property type="protein sequence ID" value="TPG49698.1"/>
    <property type="molecule type" value="Genomic_DNA"/>
</dbReference>
<comment type="function">
    <text evidence="4">Bifunctional enzyme that catalyzes the enolization of 2,3-diketo-5-methylthiopentyl-1-phosphate (DK-MTP-1-P) into the intermediate 2-hydroxy-3-keto-5-methylthiopentenyl-1-phosphate (HK-MTPenyl-1-P), which is then dephosphorylated to form the acireductone 1,2-dihydroxy-3-keto-5-methylthiopentene (DHK-MTPene).</text>
</comment>
<dbReference type="RefSeq" id="WP_140851590.1">
    <property type="nucleotide sequence ID" value="NZ_RCZC01000006.1"/>
</dbReference>
<dbReference type="HAMAP" id="MF_01681">
    <property type="entry name" value="Salvage_MtnC"/>
    <property type="match status" value="1"/>
</dbReference>
<gene>
    <name evidence="4 5" type="primary">mtnC</name>
    <name evidence="5" type="ORF">EAH76_17565</name>
</gene>
<comment type="caution">
    <text evidence="5">The sequence shown here is derived from an EMBL/GenBank/DDBJ whole genome shotgun (WGS) entry which is preliminary data.</text>
</comment>
<sequence>MKAILTDIEGTTSSIAFVAEVLFPYARARLADYVAAHPAETAPILAEVAFSEPGDPVATLTRWIDEDRKATPLKALQGMIWADGYAAGAFTGHVYADAVEGLRAWHAAEVKLYVFSSGSVAAQKLLFGHSDAGDLTPLFAGYFDTTTGPKREAASYAKIAAAIGFEASAVLFLSDTPEEVAAARAAGMDALLIDRAGGGGDIASFDEVNAVRSPLASPAKAGAQ</sequence>
<dbReference type="Gene3D" id="3.40.50.1000">
    <property type="entry name" value="HAD superfamily/HAD-like"/>
    <property type="match status" value="1"/>
</dbReference>
<evidence type="ECO:0000256" key="1">
    <source>
        <dbReference type="ARBA" id="ARBA00022605"/>
    </source>
</evidence>
<dbReference type="GO" id="GO:0043716">
    <property type="term" value="F:2-hydroxy-3-keto-5-methylthiopentenyl-1-phosphate phosphatase activity"/>
    <property type="evidence" value="ECO:0007669"/>
    <property type="project" value="UniProtKB-UniRule"/>
</dbReference>
<dbReference type="InterPro" id="IPR023214">
    <property type="entry name" value="HAD_sf"/>
</dbReference>
<organism evidence="5 6">
    <name type="scientific">Sphingomonas glacialis</name>
    <dbReference type="NCBI Taxonomy" id="658225"/>
    <lineage>
        <taxon>Bacteria</taxon>
        <taxon>Pseudomonadati</taxon>
        <taxon>Pseudomonadota</taxon>
        <taxon>Alphaproteobacteria</taxon>
        <taxon>Sphingomonadales</taxon>
        <taxon>Sphingomonadaceae</taxon>
        <taxon>Sphingomonas</taxon>
    </lineage>
</organism>
<dbReference type="Proteomes" id="UP000319931">
    <property type="component" value="Unassembled WGS sequence"/>
</dbReference>
<accession>A0A502FJP1</accession>
<comment type="pathway">
    <text evidence="4">Amino-acid biosynthesis; L-methionine biosynthesis via salvage pathway; L-methionine from S-methyl-5-thio-alpha-D-ribose 1-phosphate: step 4/6.</text>
</comment>
<reference evidence="5 6" key="1">
    <citation type="journal article" date="2019" name="Environ. Microbiol.">
        <title>Species interactions and distinct microbial communities in high Arctic permafrost affected cryosols are associated with the CH4 and CO2 gas fluxes.</title>
        <authorList>
            <person name="Altshuler I."/>
            <person name="Hamel J."/>
            <person name="Turney S."/>
            <person name="Magnuson E."/>
            <person name="Levesque R."/>
            <person name="Greer C."/>
            <person name="Whyte L.G."/>
        </authorList>
    </citation>
    <scope>NUCLEOTIDE SEQUENCE [LARGE SCALE GENOMIC DNA]</scope>
    <source>
        <strain evidence="5 6">E6.1</strain>
    </source>
</reference>
<dbReference type="PANTHER" id="PTHR20371">
    <property type="entry name" value="ENOLASE-PHOSPHATASE E1"/>
    <property type="match status" value="1"/>
</dbReference>
<dbReference type="GO" id="GO:0000287">
    <property type="term" value="F:magnesium ion binding"/>
    <property type="evidence" value="ECO:0007669"/>
    <property type="project" value="UniProtKB-UniRule"/>
</dbReference>
<comment type="similarity">
    <text evidence="4">Belongs to the HAD-like hydrolase superfamily. MasA/MtnC family.</text>
</comment>
<dbReference type="SFLD" id="SFLDG01133">
    <property type="entry name" value="C1.5.4:_Enolase-phosphatase_Li"/>
    <property type="match status" value="1"/>
</dbReference>
<dbReference type="PANTHER" id="PTHR20371:SF1">
    <property type="entry name" value="ENOLASE-PHOSPHATASE E1"/>
    <property type="match status" value="1"/>
</dbReference>
<dbReference type="GO" id="GO:0019509">
    <property type="term" value="P:L-methionine salvage from methylthioadenosine"/>
    <property type="evidence" value="ECO:0007669"/>
    <property type="project" value="UniProtKB-UniRule"/>
</dbReference>
<dbReference type="OrthoDB" id="9797416at2"/>
<dbReference type="NCBIfam" id="TIGR01691">
    <property type="entry name" value="enolase-ppase"/>
    <property type="match status" value="1"/>
</dbReference>